<dbReference type="EMBL" id="NWVD01000002">
    <property type="protein sequence ID" value="PCG09660.1"/>
    <property type="molecule type" value="Genomic_DNA"/>
</dbReference>
<organism evidence="1 2">
    <name type="scientific">Sphingomonas ginsenosidimutans</name>
    <dbReference type="NCBI Taxonomy" id="862134"/>
    <lineage>
        <taxon>Bacteria</taxon>
        <taxon>Pseudomonadati</taxon>
        <taxon>Pseudomonadota</taxon>
        <taxon>Alphaproteobacteria</taxon>
        <taxon>Sphingomonadales</taxon>
        <taxon>Sphingomonadaceae</taxon>
        <taxon>Sphingomonas</taxon>
    </lineage>
</organism>
<accession>A0A2A4HZ63</accession>
<dbReference type="AlphaFoldDB" id="A0A2A4HZ63"/>
<reference evidence="1 2" key="1">
    <citation type="submission" date="2017-09" db="EMBL/GenBank/DDBJ databases">
        <title>Sphingomonas ginsenosidimutans KACC 14949, whole genome shotgun sequence.</title>
        <authorList>
            <person name="Feng G."/>
            <person name="Zhu H."/>
        </authorList>
    </citation>
    <scope>NUCLEOTIDE SEQUENCE [LARGE SCALE GENOMIC DNA]</scope>
    <source>
        <strain evidence="1 2">KACC 14949</strain>
    </source>
</reference>
<gene>
    <name evidence="1" type="ORF">COA17_07320</name>
</gene>
<evidence type="ECO:0000313" key="2">
    <source>
        <dbReference type="Proteomes" id="UP000218784"/>
    </source>
</evidence>
<dbReference type="Proteomes" id="UP000218784">
    <property type="component" value="Unassembled WGS sequence"/>
</dbReference>
<dbReference type="RefSeq" id="WP_096611285.1">
    <property type="nucleotide sequence ID" value="NZ_NWVD01000002.1"/>
</dbReference>
<sequence>MTGAEIATVRTMADRAEGLRQLCYAVASGLSDDPATSGLGEAVEAMGWMAGEIGNHLGCLADPAKN</sequence>
<proteinExistence type="predicted"/>
<keyword evidence="2" id="KW-1185">Reference proteome</keyword>
<name>A0A2A4HZ63_9SPHN</name>
<comment type="caution">
    <text evidence="1">The sequence shown here is derived from an EMBL/GenBank/DDBJ whole genome shotgun (WGS) entry which is preliminary data.</text>
</comment>
<evidence type="ECO:0000313" key="1">
    <source>
        <dbReference type="EMBL" id="PCG09660.1"/>
    </source>
</evidence>
<protein>
    <submittedName>
        <fullName evidence="1">Uncharacterized protein</fullName>
    </submittedName>
</protein>